<keyword evidence="2" id="KW-0067">ATP-binding</keyword>
<protein>
    <submittedName>
        <fullName evidence="4">Putative RNA-directed DNA polymerase</fullName>
        <ecNumber evidence="4">2.7.7.49</ecNumber>
    </submittedName>
</protein>
<dbReference type="GO" id="GO:0003690">
    <property type="term" value="F:double-stranded DNA binding"/>
    <property type="evidence" value="ECO:0007669"/>
    <property type="project" value="TreeGrafter"/>
</dbReference>
<evidence type="ECO:0000313" key="5">
    <source>
        <dbReference type="Proteomes" id="UP000238479"/>
    </source>
</evidence>
<sequence length="675" mass="73862">MYGLKLICEASFRGKKACLEIKAGHPVQKIVGSRRSILRITTGSKAIDDLLGGNIVGLKLVQSLKSLENLGEHLIQISDNLHEALLTDQACLLFFHFLLTYMHGGNGKVAYIDTEGTCRLTPLDLSTYLLSQFRCTIVSVGILMAGPDTPLLEGGNTSNSNIQKVEVSVQNPDSSSGSFGGAKLNGLGNYRTWKKMISAYLRGIHKMGHVTGTIKAPMNDQSEEYVKWEDVDGLVLLILYKAMTDEVVQLIIECDTAAEELERVHQFLSGLDARHDSAKGELLLRQESPSLIEAFNYIRKDESQQNSARGVISEISNLTVQAKPSRAQGPPPGFTVPHSGLRPMTQASSSVANSGLVCQHSNLPGHAKETFYKLVGYPAGYFSKPKPTGPRGKGKAVVYLVQNSEYLGIAGKDHTTGKVDNPSVLMVGKGTGKIGMALKVSNFVGLDTWIIDSGASDHMTYDRKYFISLSTPSVSHVINANGESFHVLGVGSIRVTPTLVLHDVLYVFDLSHHLISVPQLNTQSMCSVTFFPMYVLFQDLLTREVIGRGYLRGRLFHLDQAYAGEKPRKTESQKLAQMLFRLLKIAEEFDVVVYITNEVIADHGGVLFISDPKKPAGGHVLAHAATTKLIFRKGKGEQRGCKVFDALELPKPEAISFSSVPFIFCMTFIITCIML</sequence>
<dbReference type="PROSITE" id="PS50163">
    <property type="entry name" value="RECA_3"/>
    <property type="match status" value="1"/>
</dbReference>
<evidence type="ECO:0000259" key="3">
    <source>
        <dbReference type="PROSITE" id="PS50163"/>
    </source>
</evidence>
<evidence type="ECO:0000256" key="2">
    <source>
        <dbReference type="ARBA" id="ARBA00022840"/>
    </source>
</evidence>
<dbReference type="GO" id="GO:0007131">
    <property type="term" value="P:reciprocal meiotic recombination"/>
    <property type="evidence" value="ECO:0007669"/>
    <property type="project" value="TreeGrafter"/>
</dbReference>
<dbReference type="AlphaFoldDB" id="A0A2P6QPG0"/>
<dbReference type="GO" id="GO:0000730">
    <property type="term" value="P:DNA recombinase assembly"/>
    <property type="evidence" value="ECO:0007669"/>
    <property type="project" value="TreeGrafter"/>
</dbReference>
<feature type="domain" description="RecA family profile 2" evidence="3">
    <location>
        <begin position="605"/>
        <end position="654"/>
    </location>
</feature>
<dbReference type="Gene3D" id="3.40.50.300">
    <property type="entry name" value="P-loop containing nucleotide triphosphate hydrolases"/>
    <property type="match status" value="1"/>
</dbReference>
<dbReference type="EMBL" id="PDCK01000042">
    <property type="protein sequence ID" value="PRQ36075.1"/>
    <property type="molecule type" value="Genomic_DNA"/>
</dbReference>
<dbReference type="EC" id="2.7.7.49" evidence="4"/>
<evidence type="ECO:0000313" key="4">
    <source>
        <dbReference type="EMBL" id="PRQ36075.1"/>
    </source>
</evidence>
<dbReference type="InterPro" id="IPR054722">
    <property type="entry name" value="PolX-like_BBD"/>
</dbReference>
<comment type="caution">
    <text evidence="4">The sequence shown here is derived from an EMBL/GenBank/DDBJ whole genome shotgun (WGS) entry which is preliminary data.</text>
</comment>
<reference evidence="4 5" key="1">
    <citation type="journal article" date="2018" name="Nat. Genet.">
        <title>The Rosa genome provides new insights in the design of modern roses.</title>
        <authorList>
            <person name="Bendahmane M."/>
        </authorList>
    </citation>
    <scope>NUCLEOTIDE SEQUENCE [LARGE SCALE GENOMIC DNA]</scope>
    <source>
        <strain evidence="5">cv. Old Blush</strain>
    </source>
</reference>
<dbReference type="Proteomes" id="UP000238479">
    <property type="component" value="Chromosome 4"/>
</dbReference>
<dbReference type="PANTHER" id="PTHR22942">
    <property type="entry name" value="RECA/RAD51/RADA DNA STRAND-PAIRING FAMILY MEMBER"/>
    <property type="match status" value="1"/>
</dbReference>
<dbReference type="Pfam" id="PF08423">
    <property type="entry name" value="Rad51"/>
    <property type="match status" value="2"/>
</dbReference>
<dbReference type="SUPFAM" id="SSF52540">
    <property type="entry name" value="P-loop containing nucleoside triphosphate hydrolases"/>
    <property type="match status" value="1"/>
</dbReference>
<organism evidence="4 5">
    <name type="scientific">Rosa chinensis</name>
    <name type="common">China rose</name>
    <dbReference type="NCBI Taxonomy" id="74649"/>
    <lineage>
        <taxon>Eukaryota</taxon>
        <taxon>Viridiplantae</taxon>
        <taxon>Streptophyta</taxon>
        <taxon>Embryophyta</taxon>
        <taxon>Tracheophyta</taxon>
        <taxon>Spermatophyta</taxon>
        <taxon>Magnoliopsida</taxon>
        <taxon>eudicotyledons</taxon>
        <taxon>Gunneridae</taxon>
        <taxon>Pentapetalae</taxon>
        <taxon>rosids</taxon>
        <taxon>fabids</taxon>
        <taxon>Rosales</taxon>
        <taxon>Rosaceae</taxon>
        <taxon>Rosoideae</taxon>
        <taxon>Rosoideae incertae sedis</taxon>
        <taxon>Rosa</taxon>
    </lineage>
</organism>
<dbReference type="GO" id="GO:0003964">
    <property type="term" value="F:RNA-directed DNA polymerase activity"/>
    <property type="evidence" value="ECO:0007669"/>
    <property type="project" value="UniProtKB-KW"/>
</dbReference>
<dbReference type="InterPro" id="IPR013632">
    <property type="entry name" value="Rad51_C"/>
</dbReference>
<dbReference type="GO" id="GO:0042148">
    <property type="term" value="P:DNA strand invasion"/>
    <property type="evidence" value="ECO:0007669"/>
    <property type="project" value="TreeGrafter"/>
</dbReference>
<accession>A0A2P6QPG0</accession>
<dbReference type="STRING" id="74649.A0A2P6QPG0"/>
<dbReference type="GO" id="GO:0000794">
    <property type="term" value="C:condensed nuclear chromosome"/>
    <property type="evidence" value="ECO:0007669"/>
    <property type="project" value="TreeGrafter"/>
</dbReference>
<dbReference type="GO" id="GO:0005524">
    <property type="term" value="F:ATP binding"/>
    <property type="evidence" value="ECO:0007669"/>
    <property type="project" value="UniProtKB-KW"/>
</dbReference>
<dbReference type="GO" id="GO:0003697">
    <property type="term" value="F:single-stranded DNA binding"/>
    <property type="evidence" value="ECO:0007669"/>
    <property type="project" value="TreeGrafter"/>
</dbReference>
<dbReference type="InterPro" id="IPR020587">
    <property type="entry name" value="RecA_monomer-monomer_interface"/>
</dbReference>
<keyword evidence="1" id="KW-0547">Nucleotide-binding</keyword>
<keyword evidence="4" id="KW-0548">Nucleotidyltransferase</keyword>
<keyword evidence="4" id="KW-0695">RNA-directed DNA polymerase</keyword>
<dbReference type="PANTHER" id="PTHR22942:SF30">
    <property type="entry name" value="MEIOTIC RECOMBINATION PROTEIN DMC1_LIM15 HOMOLOG"/>
    <property type="match status" value="1"/>
</dbReference>
<dbReference type="GO" id="GO:0000150">
    <property type="term" value="F:DNA strand exchange activity"/>
    <property type="evidence" value="ECO:0007669"/>
    <property type="project" value="TreeGrafter"/>
</dbReference>
<name>A0A2P6QPG0_ROSCH</name>
<dbReference type="GO" id="GO:0070192">
    <property type="term" value="P:chromosome organization involved in meiotic cell cycle"/>
    <property type="evidence" value="ECO:0007669"/>
    <property type="project" value="TreeGrafter"/>
</dbReference>
<proteinExistence type="predicted"/>
<dbReference type="GO" id="GO:0006312">
    <property type="term" value="P:mitotic recombination"/>
    <property type="evidence" value="ECO:0007669"/>
    <property type="project" value="TreeGrafter"/>
</dbReference>
<dbReference type="GO" id="GO:0008094">
    <property type="term" value="F:ATP-dependent activity, acting on DNA"/>
    <property type="evidence" value="ECO:0007669"/>
    <property type="project" value="InterPro"/>
</dbReference>
<dbReference type="Pfam" id="PF22936">
    <property type="entry name" value="Pol_BBD"/>
    <property type="match status" value="1"/>
</dbReference>
<keyword evidence="5" id="KW-1185">Reference proteome</keyword>
<dbReference type="Gramene" id="PRQ36075">
    <property type="protein sequence ID" value="PRQ36075"/>
    <property type="gene ID" value="RchiOBHm_Chr4g0387431"/>
</dbReference>
<evidence type="ECO:0000256" key="1">
    <source>
        <dbReference type="ARBA" id="ARBA00022741"/>
    </source>
</evidence>
<gene>
    <name evidence="4" type="ORF">RchiOBHm_Chr4g0387431</name>
</gene>
<keyword evidence="4" id="KW-0808">Transferase</keyword>
<dbReference type="InterPro" id="IPR027417">
    <property type="entry name" value="P-loop_NTPase"/>
</dbReference>